<sequence length="200" mass="23400">MRPFDEENRLTQDDCALMTRSLVNKSISDYMFFNNYFTAECKEEKQDKMQEFMTNNPNLRFKDGYGFTTPCVVDMDSEMRNNSKLTNPRERVSLCSRWYTAVPNLGRGGLVPNIESKLKYSGDTSAIKDCDRLTEKDFDRFIPLPSCMADNIQNPNNIIEKWTRGGDFTRDYIRSDSYLEQCGFYNDGKMWRRRGNEANI</sequence>
<protein>
    <submittedName>
        <fullName evidence="1">Uncharacterized protein</fullName>
    </submittedName>
</protein>
<evidence type="ECO:0000313" key="1">
    <source>
        <dbReference type="EMBL" id="QHS90571.1"/>
    </source>
</evidence>
<proteinExistence type="predicted"/>
<name>A0A6C0BFK4_9ZZZZ</name>
<organism evidence="1">
    <name type="scientific">viral metagenome</name>
    <dbReference type="NCBI Taxonomy" id="1070528"/>
    <lineage>
        <taxon>unclassified sequences</taxon>
        <taxon>metagenomes</taxon>
        <taxon>organismal metagenomes</taxon>
    </lineage>
</organism>
<reference evidence="1" key="1">
    <citation type="journal article" date="2020" name="Nature">
        <title>Giant virus diversity and host interactions through global metagenomics.</title>
        <authorList>
            <person name="Schulz F."/>
            <person name="Roux S."/>
            <person name="Paez-Espino D."/>
            <person name="Jungbluth S."/>
            <person name="Walsh D.A."/>
            <person name="Denef V.J."/>
            <person name="McMahon K.D."/>
            <person name="Konstantinidis K.T."/>
            <person name="Eloe-Fadrosh E.A."/>
            <person name="Kyrpides N.C."/>
            <person name="Woyke T."/>
        </authorList>
    </citation>
    <scope>NUCLEOTIDE SEQUENCE</scope>
    <source>
        <strain evidence="1">GVMAG-M-3300010354-11</strain>
    </source>
</reference>
<accession>A0A6C0BFK4</accession>
<dbReference type="AlphaFoldDB" id="A0A6C0BFK4"/>
<dbReference type="EMBL" id="MN739140">
    <property type="protein sequence ID" value="QHS90571.1"/>
    <property type="molecule type" value="Genomic_DNA"/>
</dbReference>